<evidence type="ECO:0000256" key="5">
    <source>
        <dbReference type="SAM" id="MobiDB-lite"/>
    </source>
</evidence>
<sequence>MRLLRVRPAHHPRHRDVRAPRPGDPAPGLRGADPGTPPRGSGRGAASRGRPGHAGHPSGGLPRLDRPADAKAGGAAVRRAARAHARRRTVVNIEIQDLRVLRAVADTGTLAGAARALGIDQAGVTRRIQHLERVTGLVALHRDHQGARLTAAGRLLLRCADELLPRIDHLLAAGSRQDPPDPSAERLRIGAVPTPALPLVTAHARALRPSAVVEPRTVPDVCREPADGGHGEDGEDGEDGGETLPELFRVHRLDLAVIRHSAVLDAPLPERFDCAVLAEENLLVGTATGHRLAGRPGLALTDLDGETCLLVGGRRHAGLRRHFTAAVRRAGVRVALHWASDEHEAAALACAVNGALPAFPFPAPAAGVVHTPLSDAVTRHRLLLVWRSDGGAAAWAPRLADLVREAYRGAGPG</sequence>
<dbReference type="GO" id="GO:0032993">
    <property type="term" value="C:protein-DNA complex"/>
    <property type="evidence" value="ECO:0007669"/>
    <property type="project" value="TreeGrafter"/>
</dbReference>
<evidence type="ECO:0000256" key="1">
    <source>
        <dbReference type="ARBA" id="ARBA00009437"/>
    </source>
</evidence>
<keyword evidence="3" id="KW-0238">DNA-binding</keyword>
<feature type="compositionally biased region" description="Basic residues" evidence="5">
    <location>
        <begin position="1"/>
        <end position="16"/>
    </location>
</feature>
<evidence type="ECO:0000256" key="4">
    <source>
        <dbReference type="ARBA" id="ARBA00023163"/>
    </source>
</evidence>
<reference evidence="7 8" key="1">
    <citation type="submission" date="2017-07" db="EMBL/GenBank/DDBJ databases">
        <title>The Complete Genome of Streptomyces asterosporus-ZSY.</title>
        <authorList>
            <person name="Zhang S."/>
        </authorList>
    </citation>
    <scope>NUCLEOTIDE SEQUENCE [LARGE SCALE GENOMIC DNA]</scope>
    <source>
        <strain evidence="7 8">DSM 41452</strain>
    </source>
</reference>
<keyword evidence="8" id="KW-1185">Reference proteome</keyword>
<dbReference type="InterPro" id="IPR005119">
    <property type="entry name" value="LysR_subst-bd"/>
</dbReference>
<dbReference type="InterPro" id="IPR000847">
    <property type="entry name" value="LysR_HTH_N"/>
</dbReference>
<organism evidence="7 8">
    <name type="scientific">Streptomyces calvus</name>
    <dbReference type="NCBI Taxonomy" id="67282"/>
    <lineage>
        <taxon>Bacteria</taxon>
        <taxon>Bacillati</taxon>
        <taxon>Actinomycetota</taxon>
        <taxon>Actinomycetes</taxon>
        <taxon>Kitasatosporales</taxon>
        <taxon>Streptomycetaceae</taxon>
        <taxon>Streptomyces</taxon>
    </lineage>
</organism>
<dbReference type="GO" id="GO:0003677">
    <property type="term" value="F:DNA binding"/>
    <property type="evidence" value="ECO:0007669"/>
    <property type="project" value="UniProtKB-KW"/>
</dbReference>
<dbReference type="GO" id="GO:0003700">
    <property type="term" value="F:DNA-binding transcription factor activity"/>
    <property type="evidence" value="ECO:0007669"/>
    <property type="project" value="InterPro"/>
</dbReference>
<dbReference type="Pfam" id="PF00126">
    <property type="entry name" value="HTH_1"/>
    <property type="match status" value="1"/>
</dbReference>
<keyword evidence="4" id="KW-0804">Transcription</keyword>
<evidence type="ECO:0000256" key="3">
    <source>
        <dbReference type="ARBA" id="ARBA00023125"/>
    </source>
</evidence>
<dbReference type="PANTHER" id="PTHR30346:SF30">
    <property type="entry name" value="SMALL NEUTRAL PROTEASE REGULATORY PROTEIN"/>
    <property type="match status" value="1"/>
</dbReference>
<evidence type="ECO:0000259" key="6">
    <source>
        <dbReference type="PROSITE" id="PS50931"/>
    </source>
</evidence>
<feature type="compositionally biased region" description="Low complexity" evidence="5">
    <location>
        <begin position="38"/>
        <end position="49"/>
    </location>
</feature>
<name>A0A514JZ47_9ACTN</name>
<comment type="similarity">
    <text evidence="1">Belongs to the LysR transcriptional regulatory family.</text>
</comment>
<evidence type="ECO:0000313" key="7">
    <source>
        <dbReference type="EMBL" id="QDI72680.1"/>
    </source>
</evidence>
<keyword evidence="2" id="KW-0805">Transcription regulation</keyword>
<feature type="region of interest" description="Disordered" evidence="5">
    <location>
        <begin position="220"/>
        <end position="243"/>
    </location>
</feature>
<feature type="region of interest" description="Disordered" evidence="5">
    <location>
        <begin position="1"/>
        <end position="74"/>
    </location>
</feature>
<gene>
    <name evidence="7" type="ORF">CD934_31300</name>
</gene>
<dbReference type="KEGG" id="sast:CD934_31300"/>
<dbReference type="SUPFAM" id="SSF46785">
    <property type="entry name" value="Winged helix' DNA-binding domain"/>
    <property type="match status" value="1"/>
</dbReference>
<accession>A0A514JZ47</accession>
<dbReference type="AlphaFoldDB" id="A0A514JZ47"/>
<dbReference type="SUPFAM" id="SSF53850">
    <property type="entry name" value="Periplasmic binding protein-like II"/>
    <property type="match status" value="1"/>
</dbReference>
<dbReference type="Gene3D" id="1.10.10.10">
    <property type="entry name" value="Winged helix-like DNA-binding domain superfamily/Winged helix DNA-binding domain"/>
    <property type="match status" value="1"/>
</dbReference>
<dbReference type="Gene3D" id="3.40.190.290">
    <property type="match status" value="1"/>
</dbReference>
<dbReference type="Pfam" id="PF03466">
    <property type="entry name" value="LysR_substrate"/>
    <property type="match status" value="1"/>
</dbReference>
<dbReference type="InterPro" id="IPR036390">
    <property type="entry name" value="WH_DNA-bd_sf"/>
</dbReference>
<proteinExistence type="inferred from homology"/>
<dbReference type="PROSITE" id="PS50931">
    <property type="entry name" value="HTH_LYSR"/>
    <property type="match status" value="1"/>
</dbReference>
<evidence type="ECO:0000313" key="8">
    <source>
        <dbReference type="Proteomes" id="UP000316215"/>
    </source>
</evidence>
<dbReference type="EMBL" id="CP022310">
    <property type="protein sequence ID" value="QDI72680.1"/>
    <property type="molecule type" value="Genomic_DNA"/>
</dbReference>
<evidence type="ECO:0000256" key="2">
    <source>
        <dbReference type="ARBA" id="ARBA00023015"/>
    </source>
</evidence>
<dbReference type="PANTHER" id="PTHR30346">
    <property type="entry name" value="TRANSCRIPTIONAL DUAL REGULATOR HCAR-RELATED"/>
    <property type="match status" value="1"/>
</dbReference>
<feature type="domain" description="HTH lysR-type" evidence="6">
    <location>
        <begin position="93"/>
        <end position="150"/>
    </location>
</feature>
<protein>
    <recommendedName>
        <fullName evidence="6">HTH lysR-type domain-containing protein</fullName>
    </recommendedName>
</protein>
<dbReference type="InterPro" id="IPR036388">
    <property type="entry name" value="WH-like_DNA-bd_sf"/>
</dbReference>
<dbReference type="Proteomes" id="UP000316215">
    <property type="component" value="Chromosome"/>
</dbReference>
<feature type="compositionally biased region" description="Basic and acidic residues" evidence="5">
    <location>
        <begin position="221"/>
        <end position="232"/>
    </location>
</feature>